<evidence type="ECO:0000256" key="3">
    <source>
        <dbReference type="RuleBase" id="RU003560"/>
    </source>
</evidence>
<accession>A0ABQ1T4S3</accession>
<dbReference type="Proteomes" id="UP000638462">
    <property type="component" value="Unassembled WGS sequence"/>
</dbReference>
<evidence type="ECO:0000256" key="2">
    <source>
        <dbReference type="ARBA" id="ARBA00022898"/>
    </source>
</evidence>
<organism evidence="4 5">
    <name type="scientific">Pseudoalteromonas gelatinilytica</name>
    <dbReference type="NCBI Taxonomy" id="1703256"/>
    <lineage>
        <taxon>Bacteria</taxon>
        <taxon>Pseudomonadati</taxon>
        <taxon>Pseudomonadota</taxon>
        <taxon>Gammaproteobacteria</taxon>
        <taxon>Alteromonadales</taxon>
        <taxon>Pseudoalteromonadaceae</taxon>
        <taxon>Pseudoalteromonas</taxon>
    </lineage>
</organism>
<dbReference type="Gene3D" id="3.90.1150.10">
    <property type="entry name" value="Aspartate Aminotransferase, domain 1"/>
    <property type="match status" value="1"/>
</dbReference>
<dbReference type="RefSeq" id="WP_188727148.1">
    <property type="nucleotide sequence ID" value="NZ_BMIT01000002.1"/>
</dbReference>
<keyword evidence="5" id="KW-1185">Reference proteome</keyword>
<comment type="cofactor">
    <cofactor evidence="1">
        <name>pyridoxal 5'-phosphate</name>
        <dbReference type="ChEBI" id="CHEBI:597326"/>
    </cofactor>
</comment>
<dbReference type="Gene3D" id="3.40.640.10">
    <property type="entry name" value="Type I PLP-dependent aspartate aminotransferase-like (Major domain)"/>
    <property type="match status" value="1"/>
</dbReference>
<keyword evidence="2 3" id="KW-0663">Pyridoxal phosphate</keyword>
<gene>
    <name evidence="4" type="ORF">GCM10008027_05960</name>
</gene>
<dbReference type="SUPFAM" id="SSF53383">
    <property type="entry name" value="PLP-dependent transferases"/>
    <property type="match status" value="1"/>
</dbReference>
<dbReference type="InterPro" id="IPR015421">
    <property type="entry name" value="PyrdxlP-dep_Trfase_major"/>
</dbReference>
<keyword evidence="4" id="KW-0032">Aminotransferase</keyword>
<evidence type="ECO:0000313" key="5">
    <source>
        <dbReference type="Proteomes" id="UP000638462"/>
    </source>
</evidence>
<name>A0ABQ1T4S3_9GAMM</name>
<keyword evidence="4" id="KW-0808">Transferase</keyword>
<reference evidence="5" key="1">
    <citation type="journal article" date="2019" name="Int. J. Syst. Evol. Microbiol.">
        <title>The Global Catalogue of Microorganisms (GCM) 10K type strain sequencing project: providing services to taxonomists for standard genome sequencing and annotation.</title>
        <authorList>
            <consortium name="The Broad Institute Genomics Platform"/>
            <consortium name="The Broad Institute Genome Sequencing Center for Infectious Disease"/>
            <person name="Wu L."/>
            <person name="Ma J."/>
        </authorList>
    </citation>
    <scope>NUCLEOTIDE SEQUENCE [LARGE SCALE GENOMIC DNA]</scope>
    <source>
        <strain evidence="5">CGMCC 1.15394</strain>
    </source>
</reference>
<comment type="caution">
    <text evidence="4">The sequence shown here is derived from an EMBL/GenBank/DDBJ whole genome shotgun (WGS) entry which is preliminary data.</text>
</comment>
<sequence length="439" mass="48433">MNNNKLEKSLSLQKKAKQIIPGLTQLLSKRPDMFSTNIWPGYFSKSKGCQVWDLDGNEYLDMSISGIGANILGYAVDEVDDAVINSIRNGVSSSLNCPEDVELAEKLLELHPWSEEVRYARCGGEAMTVAVRIARAATGKDKIAFSGYHGWHDWYLSANVTSNSNLNDHLIPGLSPKGVPKALAGTALPFPFNDIEALEQLVAENGEELAAIVMEPMRNFAPSEEYWQQVEAIAARLNIPLIIDEISMGFRINCGGSHLKLGINPDIAVFSKAMANGYAMAAVIGKSKWMDAAQTSFISSTMWTERVGPTAALATINYYEQHQVHEHLAVIGAKIKDGWLSLAQKHGLEIHVSGIDALCHFSLKNENFLMLKSYFIEKMLEQGVLATNMFYCMYAHKEHHVETYLKAVDNAFSAIADAIENPELLAHVIPSTSGFKRLN</sequence>
<dbReference type="InterPro" id="IPR005814">
    <property type="entry name" value="Aminotrans_3"/>
</dbReference>
<dbReference type="GO" id="GO:0008483">
    <property type="term" value="F:transaminase activity"/>
    <property type="evidence" value="ECO:0007669"/>
    <property type="project" value="UniProtKB-KW"/>
</dbReference>
<evidence type="ECO:0000256" key="1">
    <source>
        <dbReference type="ARBA" id="ARBA00001933"/>
    </source>
</evidence>
<dbReference type="PIRSF" id="PIRSF000521">
    <property type="entry name" value="Transaminase_4ab_Lys_Orn"/>
    <property type="match status" value="1"/>
</dbReference>
<dbReference type="InterPro" id="IPR015424">
    <property type="entry name" value="PyrdxlP-dep_Trfase"/>
</dbReference>
<dbReference type="InterPro" id="IPR015422">
    <property type="entry name" value="PyrdxlP-dep_Trfase_small"/>
</dbReference>
<dbReference type="PANTHER" id="PTHR43713:SF3">
    <property type="entry name" value="GLUTAMATE-1-SEMIALDEHYDE 2,1-AMINOMUTASE 1, CHLOROPLASTIC-RELATED"/>
    <property type="match status" value="1"/>
</dbReference>
<comment type="similarity">
    <text evidence="3">Belongs to the class-III pyridoxal-phosphate-dependent aminotransferase family.</text>
</comment>
<dbReference type="Pfam" id="PF00202">
    <property type="entry name" value="Aminotran_3"/>
    <property type="match status" value="1"/>
</dbReference>
<proteinExistence type="inferred from homology"/>
<dbReference type="EMBL" id="BMIT01000002">
    <property type="protein sequence ID" value="GGE83983.1"/>
    <property type="molecule type" value="Genomic_DNA"/>
</dbReference>
<protein>
    <submittedName>
        <fullName evidence="4">Aminotransferase class III</fullName>
    </submittedName>
</protein>
<evidence type="ECO:0000313" key="4">
    <source>
        <dbReference type="EMBL" id="GGE83983.1"/>
    </source>
</evidence>
<dbReference type="PANTHER" id="PTHR43713">
    <property type="entry name" value="GLUTAMATE-1-SEMIALDEHYDE 2,1-AMINOMUTASE"/>
    <property type="match status" value="1"/>
</dbReference>